<dbReference type="HOGENOM" id="CLU_2082019_0_0_6"/>
<keyword evidence="1" id="KW-0614">Plasmid</keyword>
<sequence>MSDTSWSYGWAFYKTGRTGKPPADIDTAELRDWVKGFCASMADYDLDTPHPSIQAALLHCGIDDDLLETCLQTAEAILEENSFNRWPSVPVRGFGTGNLRTGPFVVVLSDAANDETME</sequence>
<organism evidence="1 2">
    <name type="scientific">Methylomicrobium album BG8</name>
    <dbReference type="NCBI Taxonomy" id="686340"/>
    <lineage>
        <taxon>Bacteria</taxon>
        <taxon>Pseudomonadati</taxon>
        <taxon>Pseudomonadota</taxon>
        <taxon>Gammaproteobacteria</taxon>
        <taxon>Methylococcales</taxon>
        <taxon>Methylococcaceae</taxon>
        <taxon>Methylomicrobium</taxon>
    </lineage>
</organism>
<dbReference type="RefSeq" id="WP_005375237.1">
    <property type="nucleotide sequence ID" value="NZ_CM001476.1"/>
</dbReference>
<keyword evidence="2" id="KW-1185">Reference proteome</keyword>
<proteinExistence type="predicted"/>
<dbReference type="Proteomes" id="UP000005090">
    <property type="component" value="Plasmid pMETAL01"/>
</dbReference>
<evidence type="ECO:0000313" key="2">
    <source>
        <dbReference type="Proteomes" id="UP000005090"/>
    </source>
</evidence>
<geneLocation type="plasmid" evidence="1 2">
    <name>pMETAL01</name>
</geneLocation>
<gene>
    <name evidence="1" type="ORF">Metal_4037</name>
</gene>
<accession>H8GRM5</accession>
<dbReference type="AlphaFoldDB" id="H8GRM5"/>
<reference evidence="1 2" key="1">
    <citation type="journal article" date="2013" name="Genome Announc.">
        <title>Genome Sequence of the Obligate Gammaproteobacterial Methanotroph Methylomicrobium album Strain BG8.</title>
        <authorList>
            <person name="Kits K.D."/>
            <person name="Kalyuzhnaya M.G."/>
            <person name="Klotz M.G."/>
            <person name="Jetten M.S."/>
            <person name="Op den Camp H.J."/>
            <person name="Vuilleumier S."/>
            <person name="Bringel F."/>
            <person name="Dispirito A.A."/>
            <person name="Murrell J.C."/>
            <person name="Bruce D."/>
            <person name="Cheng J.F."/>
            <person name="Copeland A."/>
            <person name="Goodwin L."/>
            <person name="Hauser L."/>
            <person name="Lajus A."/>
            <person name="Land M.L."/>
            <person name="Lapidus A."/>
            <person name="Lucas S."/>
            <person name="Medigue C."/>
            <person name="Pitluck S."/>
            <person name="Woyke T."/>
            <person name="Zeytun A."/>
            <person name="Stein L.Y."/>
        </authorList>
    </citation>
    <scope>NUCLEOTIDE SEQUENCE [LARGE SCALE GENOMIC DNA]</scope>
    <source>
        <strain evidence="1 2">BG8</strain>
        <plasmid evidence="1">pMETAL01</plasmid>
    </source>
</reference>
<dbReference type="EMBL" id="CM001476">
    <property type="protein sequence ID" value="EIC27867.1"/>
    <property type="molecule type" value="Genomic_DNA"/>
</dbReference>
<name>H8GRM5_METAL</name>
<evidence type="ECO:0000313" key="1">
    <source>
        <dbReference type="EMBL" id="EIC27867.1"/>
    </source>
</evidence>
<protein>
    <submittedName>
        <fullName evidence="1">Uncharacterized protein</fullName>
    </submittedName>
</protein>